<name>A0A1S1Z4E9_FLAPC</name>
<comment type="caution">
    <text evidence="1">The sequence shown here is derived from an EMBL/GenBank/DDBJ whole genome shotgun (WGS) entry which is preliminary data.</text>
</comment>
<dbReference type="STRING" id="915059.NH26_18260"/>
<evidence type="ECO:0000313" key="2">
    <source>
        <dbReference type="Proteomes" id="UP000179797"/>
    </source>
</evidence>
<sequence>MKTKEIYQKLLSERGKYKNFAQYNKLSEYQKKCLYNSNYWRVQTGNEVIAVPDSDENYWQELEKNFEKCIEDD</sequence>
<protein>
    <submittedName>
        <fullName evidence="1">Uncharacterized protein</fullName>
    </submittedName>
</protein>
<proteinExistence type="predicted"/>
<gene>
    <name evidence="1" type="ORF">NH26_18260</name>
</gene>
<keyword evidence="2" id="KW-1185">Reference proteome</keyword>
<dbReference type="EMBL" id="JRYR02000001">
    <property type="protein sequence ID" value="OHX68150.1"/>
    <property type="molecule type" value="Genomic_DNA"/>
</dbReference>
<dbReference type="RefSeq" id="WP_044223337.1">
    <property type="nucleotide sequence ID" value="NZ_JRYR02000001.1"/>
</dbReference>
<evidence type="ECO:0000313" key="1">
    <source>
        <dbReference type="EMBL" id="OHX68150.1"/>
    </source>
</evidence>
<dbReference type="AlphaFoldDB" id="A0A1S1Z4E9"/>
<organism evidence="1 2">
    <name type="scientific">Flammeovirga pacifica</name>
    <dbReference type="NCBI Taxonomy" id="915059"/>
    <lineage>
        <taxon>Bacteria</taxon>
        <taxon>Pseudomonadati</taxon>
        <taxon>Bacteroidota</taxon>
        <taxon>Cytophagia</taxon>
        <taxon>Cytophagales</taxon>
        <taxon>Flammeovirgaceae</taxon>
        <taxon>Flammeovirga</taxon>
    </lineage>
</organism>
<accession>A0A1S1Z4E9</accession>
<reference evidence="1 2" key="1">
    <citation type="journal article" date="2012" name="Int. J. Syst. Evol. Microbiol.">
        <title>Flammeovirga pacifica sp. nov., isolated from deep-sea sediment.</title>
        <authorList>
            <person name="Xu H."/>
            <person name="Fu Y."/>
            <person name="Yang N."/>
            <person name="Ding Z."/>
            <person name="Lai Q."/>
            <person name="Zeng R."/>
        </authorList>
    </citation>
    <scope>NUCLEOTIDE SEQUENCE [LARGE SCALE GENOMIC DNA]</scope>
    <source>
        <strain evidence="2">DSM 24597 / LMG 26175 / WPAGA1</strain>
    </source>
</reference>
<dbReference type="Proteomes" id="UP000179797">
    <property type="component" value="Unassembled WGS sequence"/>
</dbReference>
<dbReference type="OrthoDB" id="981668at2"/>